<name>A0A7I8VFP8_9ANNE</name>
<dbReference type="SUPFAM" id="SSF50353">
    <property type="entry name" value="Cytokine"/>
    <property type="match status" value="1"/>
</dbReference>
<comment type="caution">
    <text evidence="1">The sequence shown here is derived from an EMBL/GenBank/DDBJ whole genome shotgun (WGS) entry which is preliminary data.</text>
</comment>
<organism evidence="1 2">
    <name type="scientific">Dimorphilus gyrociliatus</name>
    <dbReference type="NCBI Taxonomy" id="2664684"/>
    <lineage>
        <taxon>Eukaryota</taxon>
        <taxon>Metazoa</taxon>
        <taxon>Spiralia</taxon>
        <taxon>Lophotrochozoa</taxon>
        <taxon>Annelida</taxon>
        <taxon>Polychaeta</taxon>
        <taxon>Polychaeta incertae sedis</taxon>
        <taxon>Dinophilidae</taxon>
        <taxon>Dimorphilus</taxon>
    </lineage>
</organism>
<sequence>MTVRHPTLAFPADLTGVCASLNDTLGCCRICSWSSKDMDLMCSSPLNRPVRCADEESVYPSFIIRIWSRSSRRYLSVLNPGALVYGRNPFGESGQFRIIVLREDIVILQSTACSDNHLAIRSGLIVGNGEGGEDCEWFLRQNENGSCSFENVMFPGCFLGVRKNGNVINLAINVEKDSLEASFVIQLAAMVVQ</sequence>
<dbReference type="EMBL" id="CAJFCJ010000005">
    <property type="protein sequence ID" value="CAD5114229.1"/>
    <property type="molecule type" value="Genomic_DNA"/>
</dbReference>
<accession>A0A7I8VFP8</accession>
<evidence type="ECO:0000313" key="1">
    <source>
        <dbReference type="EMBL" id="CAD5114229.1"/>
    </source>
</evidence>
<protein>
    <submittedName>
        <fullName evidence="1">Uncharacterized protein</fullName>
    </submittedName>
</protein>
<dbReference type="Gene3D" id="2.80.10.50">
    <property type="match status" value="1"/>
</dbReference>
<gene>
    <name evidence="1" type="ORF">DGYR_LOCUS3097</name>
</gene>
<keyword evidence="2" id="KW-1185">Reference proteome</keyword>
<dbReference type="InterPro" id="IPR008996">
    <property type="entry name" value="IL1/FGF"/>
</dbReference>
<dbReference type="AlphaFoldDB" id="A0A7I8VFP8"/>
<proteinExistence type="predicted"/>
<dbReference type="CDD" id="cd23312">
    <property type="entry name" value="beta-trefoil_FGF_RP1"/>
    <property type="match status" value="1"/>
</dbReference>
<reference evidence="1 2" key="1">
    <citation type="submission" date="2020-08" db="EMBL/GenBank/DDBJ databases">
        <authorList>
            <person name="Hejnol A."/>
        </authorList>
    </citation>
    <scope>NUCLEOTIDE SEQUENCE [LARGE SCALE GENOMIC DNA]</scope>
</reference>
<dbReference type="Proteomes" id="UP000549394">
    <property type="component" value="Unassembled WGS sequence"/>
</dbReference>
<evidence type="ECO:0000313" key="2">
    <source>
        <dbReference type="Proteomes" id="UP000549394"/>
    </source>
</evidence>